<dbReference type="EnsemblMetazoa" id="XM_019998272.1">
    <property type="protein sequence ID" value="XP_019853831.1"/>
    <property type="gene ID" value="LOC109583097"/>
</dbReference>
<evidence type="ECO:0000256" key="3">
    <source>
        <dbReference type="SAM" id="MobiDB-lite"/>
    </source>
</evidence>
<dbReference type="PANTHER" id="PTHR48025:SF1">
    <property type="entry name" value="RRM DOMAIN-CONTAINING PROTEIN"/>
    <property type="match status" value="1"/>
</dbReference>
<reference evidence="6" key="1">
    <citation type="journal article" date="2010" name="Nature">
        <title>The Amphimedon queenslandica genome and the evolution of animal complexity.</title>
        <authorList>
            <person name="Srivastava M."/>
            <person name="Simakov O."/>
            <person name="Chapman J."/>
            <person name="Fahey B."/>
            <person name="Gauthier M.E."/>
            <person name="Mitros T."/>
            <person name="Richards G.S."/>
            <person name="Conaco C."/>
            <person name="Dacre M."/>
            <person name="Hellsten U."/>
            <person name="Larroux C."/>
            <person name="Putnam N.H."/>
            <person name="Stanke M."/>
            <person name="Adamska M."/>
            <person name="Darling A."/>
            <person name="Degnan S.M."/>
            <person name="Oakley T.H."/>
            <person name="Plachetzki D.C."/>
            <person name="Zhai Y."/>
            <person name="Adamski M."/>
            <person name="Calcino A."/>
            <person name="Cummins S.F."/>
            <person name="Goodstein D.M."/>
            <person name="Harris C."/>
            <person name="Jackson D.J."/>
            <person name="Leys S.P."/>
            <person name="Shu S."/>
            <person name="Woodcroft B.J."/>
            <person name="Vervoort M."/>
            <person name="Kosik K.S."/>
            <person name="Manning G."/>
            <person name="Degnan B.M."/>
            <person name="Rokhsar D.S."/>
        </authorList>
    </citation>
    <scope>NUCLEOTIDE SEQUENCE [LARGE SCALE GENOMIC DNA]</scope>
</reference>
<dbReference type="Gene3D" id="3.30.70.330">
    <property type="match status" value="1"/>
</dbReference>
<name>A0AAN0JAR4_AMPQE</name>
<dbReference type="AlphaFoldDB" id="A0AAN0JAR4"/>
<dbReference type="GO" id="GO:0003729">
    <property type="term" value="F:mRNA binding"/>
    <property type="evidence" value="ECO:0007669"/>
    <property type="project" value="TreeGrafter"/>
</dbReference>
<dbReference type="PANTHER" id="PTHR48025">
    <property type="entry name" value="OS02G0815200 PROTEIN"/>
    <property type="match status" value="1"/>
</dbReference>
<dbReference type="CDD" id="cd12394">
    <property type="entry name" value="RRM1_RBM34"/>
    <property type="match status" value="1"/>
</dbReference>
<proteinExistence type="predicted"/>
<accession>A0AAN0JAR4</accession>
<dbReference type="GeneID" id="109583097"/>
<keyword evidence="1 2" id="KW-0694">RNA-binding</keyword>
<dbReference type="InterPro" id="IPR000504">
    <property type="entry name" value="RRM_dom"/>
</dbReference>
<evidence type="ECO:0000256" key="2">
    <source>
        <dbReference type="PROSITE-ProRule" id="PRU00176"/>
    </source>
</evidence>
<evidence type="ECO:0000313" key="6">
    <source>
        <dbReference type="Proteomes" id="UP000007879"/>
    </source>
</evidence>
<dbReference type="InterPro" id="IPR035979">
    <property type="entry name" value="RBD_domain_sf"/>
</dbReference>
<sequence>MAAQAKLNTTRKRNATNNKNDPRNPRTVFIDNIPLSTKKKDILKLVFPFGSVESLRQRSVVVSPGKLPVGVARKLGKQLTGTTTNFYVVMEMEESASACLELNGQEVDGRHIRVDLATPTNDTHCFVFVGNVPFGVNEEKLRKVFE</sequence>
<evidence type="ECO:0000313" key="5">
    <source>
        <dbReference type="EnsemblMetazoa" id="XP_019853831.1"/>
    </source>
</evidence>
<protein>
    <recommendedName>
        <fullName evidence="4">RRM domain-containing protein</fullName>
    </recommendedName>
</protein>
<keyword evidence="6" id="KW-1185">Reference proteome</keyword>
<dbReference type="SMART" id="SM00360">
    <property type="entry name" value="RRM"/>
    <property type="match status" value="1"/>
</dbReference>
<dbReference type="KEGG" id="aqu:109583097"/>
<dbReference type="PROSITE" id="PS50102">
    <property type="entry name" value="RRM"/>
    <property type="match status" value="1"/>
</dbReference>
<organism evidence="5 6">
    <name type="scientific">Amphimedon queenslandica</name>
    <name type="common">Sponge</name>
    <dbReference type="NCBI Taxonomy" id="400682"/>
    <lineage>
        <taxon>Eukaryota</taxon>
        <taxon>Metazoa</taxon>
        <taxon>Porifera</taxon>
        <taxon>Demospongiae</taxon>
        <taxon>Heteroscleromorpha</taxon>
        <taxon>Haplosclerida</taxon>
        <taxon>Niphatidae</taxon>
        <taxon>Amphimedon</taxon>
    </lineage>
</organism>
<feature type="domain" description="RRM" evidence="4">
    <location>
        <begin position="26"/>
        <end position="119"/>
    </location>
</feature>
<feature type="region of interest" description="Disordered" evidence="3">
    <location>
        <begin position="1"/>
        <end position="24"/>
    </location>
</feature>
<dbReference type="InterPro" id="IPR012677">
    <property type="entry name" value="Nucleotide-bd_a/b_plait_sf"/>
</dbReference>
<dbReference type="SUPFAM" id="SSF54928">
    <property type="entry name" value="RNA-binding domain, RBD"/>
    <property type="match status" value="1"/>
</dbReference>
<evidence type="ECO:0000259" key="4">
    <source>
        <dbReference type="PROSITE" id="PS50102"/>
    </source>
</evidence>
<dbReference type="InterPro" id="IPR050502">
    <property type="entry name" value="Euk_RNA-bind_prot"/>
</dbReference>
<evidence type="ECO:0000256" key="1">
    <source>
        <dbReference type="ARBA" id="ARBA00022884"/>
    </source>
</evidence>
<dbReference type="Proteomes" id="UP000007879">
    <property type="component" value="Unassembled WGS sequence"/>
</dbReference>
<dbReference type="RefSeq" id="XP_019853831.1">
    <property type="nucleotide sequence ID" value="XM_019998272.1"/>
</dbReference>
<reference evidence="5" key="2">
    <citation type="submission" date="2024-06" db="UniProtKB">
        <authorList>
            <consortium name="EnsemblMetazoa"/>
        </authorList>
    </citation>
    <scope>IDENTIFICATION</scope>
</reference>